<feature type="compositionally biased region" description="Pro residues" evidence="1">
    <location>
        <begin position="79"/>
        <end position="89"/>
    </location>
</feature>
<reference evidence="2 3" key="1">
    <citation type="submission" date="2021-07" db="EMBL/GenBank/DDBJ databases">
        <title>The Aristolochia fimbriata genome: insights into angiosperm evolution, floral development and chemical biosynthesis.</title>
        <authorList>
            <person name="Jiao Y."/>
        </authorList>
    </citation>
    <scope>NUCLEOTIDE SEQUENCE [LARGE SCALE GENOMIC DNA]</scope>
    <source>
        <strain evidence="2">IBCAS-2021</strain>
        <tissue evidence="2">Leaf</tissue>
    </source>
</reference>
<protein>
    <submittedName>
        <fullName evidence="2">Uncharacterized protein</fullName>
    </submittedName>
</protein>
<feature type="compositionally biased region" description="Basic residues" evidence="1">
    <location>
        <begin position="28"/>
        <end position="44"/>
    </location>
</feature>
<comment type="caution">
    <text evidence="2">The sequence shown here is derived from an EMBL/GenBank/DDBJ whole genome shotgun (WGS) entry which is preliminary data.</text>
</comment>
<dbReference type="AlphaFoldDB" id="A0AAV7E7J6"/>
<name>A0AAV7E7J6_ARIFI</name>
<dbReference type="EMBL" id="JAINDJ010000006">
    <property type="protein sequence ID" value="KAG9444855.1"/>
    <property type="molecule type" value="Genomic_DNA"/>
</dbReference>
<gene>
    <name evidence="2" type="ORF">H6P81_016195</name>
</gene>
<keyword evidence="3" id="KW-1185">Reference proteome</keyword>
<evidence type="ECO:0000313" key="3">
    <source>
        <dbReference type="Proteomes" id="UP000825729"/>
    </source>
</evidence>
<evidence type="ECO:0000313" key="2">
    <source>
        <dbReference type="EMBL" id="KAG9444855.1"/>
    </source>
</evidence>
<feature type="compositionally biased region" description="Polar residues" evidence="1">
    <location>
        <begin position="59"/>
        <end position="78"/>
    </location>
</feature>
<evidence type="ECO:0000256" key="1">
    <source>
        <dbReference type="SAM" id="MobiDB-lite"/>
    </source>
</evidence>
<dbReference type="Proteomes" id="UP000825729">
    <property type="component" value="Unassembled WGS sequence"/>
</dbReference>
<proteinExistence type="predicted"/>
<accession>A0AAV7E7J6</accession>
<organism evidence="2 3">
    <name type="scientific">Aristolochia fimbriata</name>
    <name type="common">White veined hardy Dutchman's pipe vine</name>
    <dbReference type="NCBI Taxonomy" id="158543"/>
    <lineage>
        <taxon>Eukaryota</taxon>
        <taxon>Viridiplantae</taxon>
        <taxon>Streptophyta</taxon>
        <taxon>Embryophyta</taxon>
        <taxon>Tracheophyta</taxon>
        <taxon>Spermatophyta</taxon>
        <taxon>Magnoliopsida</taxon>
        <taxon>Magnoliidae</taxon>
        <taxon>Piperales</taxon>
        <taxon>Aristolochiaceae</taxon>
        <taxon>Aristolochia</taxon>
    </lineage>
</organism>
<feature type="region of interest" description="Disordered" evidence="1">
    <location>
        <begin position="1"/>
        <end position="93"/>
    </location>
</feature>
<sequence length="113" mass="12643">MKKVTNKVGTEQVYPYPQNKSKTSTKEGKRRNKKINPIHVHNPHKKDGSQILGDGPFNERTNLTASPAFTASLISQPHQPSPPFTGPHPAPHRLTASPHLSFLFLPEFSFSHR</sequence>